<sequence length="247" mass="26361">MDTRVRVRNTRQPWLTREWGGMPMWGFIVLILLAIAGAGAWVWHDRQPTPVRTWTPPPPAIPPVVSVVGDSYTGGSNMDSGREARWPALLGDDYAITTFHVGGSGYVTPAQQDGEPSTYVTRAAEVDPESDLVLFFGSINDVGASPEDVTAAAAEAVDIAEVKAPGANIVVVGPASPEWPVPDELIEVRDAVAAAAMEARVVFIDPIESGWFDGRAGLIGDDGIHPNDAGQTYLAGHFSAILREYAD</sequence>
<dbReference type="Pfam" id="PF13472">
    <property type="entry name" value="Lipase_GDSL_2"/>
    <property type="match status" value="1"/>
</dbReference>
<dbReference type="InterPro" id="IPR036514">
    <property type="entry name" value="SGNH_hydro_sf"/>
</dbReference>
<dbReference type="InterPro" id="IPR053140">
    <property type="entry name" value="GDSL_Rv0518-like"/>
</dbReference>
<keyword evidence="3" id="KW-0378">Hydrolase</keyword>
<dbReference type="RefSeq" id="WP_301132367.1">
    <property type="nucleotide sequence ID" value="NZ_JAUHPW010000004.1"/>
</dbReference>
<keyword evidence="1" id="KW-0812">Transmembrane</keyword>
<keyword evidence="1" id="KW-0472">Membrane</keyword>
<evidence type="ECO:0000313" key="3">
    <source>
        <dbReference type="EMBL" id="MDN4475447.1"/>
    </source>
</evidence>
<dbReference type="SUPFAM" id="SSF52266">
    <property type="entry name" value="SGNH hydrolase"/>
    <property type="match status" value="1"/>
</dbReference>
<dbReference type="EMBL" id="JAUHPW010000004">
    <property type="protein sequence ID" value="MDN4475447.1"/>
    <property type="molecule type" value="Genomic_DNA"/>
</dbReference>
<keyword evidence="4" id="KW-1185">Reference proteome</keyword>
<comment type="caution">
    <text evidence="3">The sequence shown here is derived from an EMBL/GenBank/DDBJ whole genome shotgun (WGS) entry which is preliminary data.</text>
</comment>
<dbReference type="GO" id="GO:0016787">
    <property type="term" value="F:hydrolase activity"/>
    <property type="evidence" value="ECO:0007669"/>
    <property type="project" value="UniProtKB-KW"/>
</dbReference>
<dbReference type="EC" id="3.1.-.-" evidence="3"/>
<reference evidence="3" key="1">
    <citation type="submission" date="2023-06" db="EMBL/GenBank/DDBJ databases">
        <title>Sysu t00192.</title>
        <authorList>
            <person name="Gao L."/>
            <person name="Fang B.-Z."/>
            <person name="Li W.-J."/>
        </authorList>
    </citation>
    <scope>NUCLEOTIDE SEQUENCE</scope>
    <source>
        <strain evidence="3">SYSU T00192</strain>
    </source>
</reference>
<dbReference type="PANTHER" id="PTHR43784:SF2">
    <property type="entry name" value="GDSL-LIKE LIPASE_ACYLHYDROLASE, PUTATIVE (AFU_ORTHOLOGUE AFUA_2G00820)-RELATED"/>
    <property type="match status" value="1"/>
</dbReference>
<keyword evidence="1" id="KW-1133">Transmembrane helix</keyword>
<dbReference type="PANTHER" id="PTHR43784">
    <property type="entry name" value="GDSL-LIKE LIPASE/ACYLHYDROLASE, PUTATIVE (AFU_ORTHOLOGUE AFUA_2G00820)-RELATED"/>
    <property type="match status" value="1"/>
</dbReference>
<protein>
    <submittedName>
        <fullName evidence="3">SGNH/GDSL hydrolase family protein</fullName>
        <ecNumber evidence="3">3.1.-.-</ecNumber>
    </submittedName>
</protein>
<accession>A0ABT8G8X1</accession>
<feature type="transmembrane region" description="Helical" evidence="1">
    <location>
        <begin position="21"/>
        <end position="43"/>
    </location>
</feature>
<organism evidence="3 4">
    <name type="scientific">Demequina litoralis</name>
    <dbReference type="NCBI Taxonomy" id="3051660"/>
    <lineage>
        <taxon>Bacteria</taxon>
        <taxon>Bacillati</taxon>
        <taxon>Actinomycetota</taxon>
        <taxon>Actinomycetes</taxon>
        <taxon>Micrococcales</taxon>
        <taxon>Demequinaceae</taxon>
        <taxon>Demequina</taxon>
    </lineage>
</organism>
<evidence type="ECO:0000256" key="1">
    <source>
        <dbReference type="SAM" id="Phobius"/>
    </source>
</evidence>
<name>A0ABT8G8X1_9MICO</name>
<dbReference type="InterPro" id="IPR013830">
    <property type="entry name" value="SGNH_hydro"/>
</dbReference>
<feature type="domain" description="SGNH hydrolase-type esterase" evidence="2">
    <location>
        <begin position="67"/>
        <end position="231"/>
    </location>
</feature>
<dbReference type="CDD" id="cd00229">
    <property type="entry name" value="SGNH_hydrolase"/>
    <property type="match status" value="1"/>
</dbReference>
<proteinExistence type="predicted"/>
<evidence type="ECO:0000313" key="4">
    <source>
        <dbReference type="Proteomes" id="UP001172728"/>
    </source>
</evidence>
<dbReference type="Proteomes" id="UP001172728">
    <property type="component" value="Unassembled WGS sequence"/>
</dbReference>
<evidence type="ECO:0000259" key="2">
    <source>
        <dbReference type="Pfam" id="PF13472"/>
    </source>
</evidence>
<dbReference type="Gene3D" id="3.40.50.1110">
    <property type="entry name" value="SGNH hydrolase"/>
    <property type="match status" value="1"/>
</dbReference>
<gene>
    <name evidence="3" type="ORF">QQX09_06220</name>
</gene>